<accession>Q5C3R7</accession>
<reference evidence="2" key="1">
    <citation type="submission" date="2005-03" db="EMBL/GenBank/DDBJ databases">
        <authorList>
            <person name="Han Z."/>
        </authorList>
    </citation>
    <scope>NUCLEOTIDE SEQUENCE</scope>
</reference>
<keyword evidence="1" id="KW-0175">Coiled coil</keyword>
<proteinExistence type="evidence at transcript level"/>
<evidence type="ECO:0000313" key="2">
    <source>
        <dbReference type="EMBL" id="AAX25708.1"/>
    </source>
</evidence>
<reference evidence="2" key="2">
    <citation type="journal article" date="2006" name="PLoS Pathog.">
        <title>New perspectives on host-parasite interplay by comparative transcriptomic and proteomic analyses of Schistosoma japonicum.</title>
        <authorList>
            <person name="Liu F."/>
            <person name="Lu J."/>
            <person name="Hu W."/>
            <person name="Wang S.Y."/>
            <person name="Cui S.J."/>
            <person name="Chi M."/>
            <person name="Yan Q."/>
            <person name="Wang X.R."/>
            <person name="Song H.D."/>
            <person name="Xu X.N."/>
            <person name="Wang J.J."/>
            <person name="Zhang X.L."/>
            <person name="Zhang X."/>
            <person name="Wang Z.Q."/>
            <person name="Xue C.L."/>
            <person name="Brindley P.J."/>
            <person name="McManus D.P."/>
            <person name="Yang P.Y."/>
            <person name="Feng Z."/>
            <person name="Chen Z."/>
            <person name="Han Z.G."/>
        </authorList>
    </citation>
    <scope>NUCLEOTIDE SEQUENCE</scope>
</reference>
<dbReference type="EMBL" id="AY809819">
    <property type="protein sequence ID" value="AAX25708.1"/>
    <property type="molecule type" value="mRNA"/>
</dbReference>
<name>Q5C3R7_SCHJA</name>
<protein>
    <submittedName>
        <fullName evidence="2">Uncharacterized protein</fullName>
    </submittedName>
</protein>
<organism evidence="2">
    <name type="scientific">Schistosoma japonicum</name>
    <name type="common">Blood fluke</name>
    <dbReference type="NCBI Taxonomy" id="6182"/>
    <lineage>
        <taxon>Eukaryota</taxon>
        <taxon>Metazoa</taxon>
        <taxon>Spiralia</taxon>
        <taxon>Lophotrochozoa</taxon>
        <taxon>Platyhelminthes</taxon>
        <taxon>Trematoda</taxon>
        <taxon>Digenea</taxon>
        <taxon>Strigeidida</taxon>
        <taxon>Schistosomatoidea</taxon>
        <taxon>Schistosomatidae</taxon>
        <taxon>Schistosoma</taxon>
    </lineage>
</organism>
<feature type="coiled-coil region" evidence="1">
    <location>
        <begin position="3"/>
        <end position="90"/>
    </location>
</feature>
<evidence type="ECO:0000256" key="1">
    <source>
        <dbReference type="SAM" id="Coils"/>
    </source>
</evidence>
<dbReference type="AlphaFoldDB" id="Q5C3R7"/>
<sequence length="135" mass="15391">MDASTLKEELDSARQKMFSLERSASNAFSELEVKSNELQAIQLQLDKVLNEQLELEKMHNHSINVLESEKQVLLERIKEAETRLLEHQHSNPSAELTNPSVPSDINRLIEEKASTESQVNFLNSIIVDLHAKMLN</sequence>